<name>A0ABS3C7C5_9BACT</name>
<dbReference type="PANTHER" id="PTHR36932:SF1">
    <property type="entry name" value="CAPSULAR POLYSACCHARIDE BIOSYNTHESIS PROTEIN"/>
    <property type="match status" value="1"/>
</dbReference>
<dbReference type="PANTHER" id="PTHR36932">
    <property type="entry name" value="CAPSULAR POLYSACCHARIDE BIOSYNTHESIS PROTEIN"/>
    <property type="match status" value="1"/>
</dbReference>
<sequence>MISIVDLLKWQGYPIAAAQKKLEEIQSFSRDEFAEWHQAKAWEIARFHYQNNALYRSLVGRHFPSRWEDLPVVRKKDLQCGMEQKLTGSLAKKDLHFGSTSGSSGTPLRFAKDKFCHSMTWALILDRYREVGISPHDYQARFYGIPLGFPHYHKERLKDYLMNRLRFLVFDLSDRQLDENIRRFSKEKFIYTYGYTNAQTFFARYLRGKNLVLKDICSSLQATIVTSEQCSDEDRALLERQFGVPVYNEYGASELEFLAMTDSRGVRRLSSETLVTEVLDESHQPMPEGESGSLVFTNIFNRAMPFIRYEVGDVGAVRQDPAHRCAELVQLSGRLNHLIFLPSGKKAAGFSLYYISKHLMASLNGLHEYQVRQVTLDTFEVDLVLDGQLSAGDVKAVEESFGLYLEKGLNVLVRQVAKIDREKSGKLKHFISHLDKEPNS</sequence>
<dbReference type="GO" id="GO:0016874">
    <property type="term" value="F:ligase activity"/>
    <property type="evidence" value="ECO:0007669"/>
    <property type="project" value="UniProtKB-KW"/>
</dbReference>
<gene>
    <name evidence="1" type="ORF">J0A68_18295</name>
</gene>
<evidence type="ECO:0000313" key="2">
    <source>
        <dbReference type="Proteomes" id="UP000664317"/>
    </source>
</evidence>
<dbReference type="SUPFAM" id="SSF56801">
    <property type="entry name" value="Acetyl-CoA synthetase-like"/>
    <property type="match status" value="1"/>
</dbReference>
<organism evidence="1 2">
    <name type="scientific">Algoriphagus oliviformis</name>
    <dbReference type="NCBI Taxonomy" id="2811231"/>
    <lineage>
        <taxon>Bacteria</taxon>
        <taxon>Pseudomonadati</taxon>
        <taxon>Bacteroidota</taxon>
        <taxon>Cytophagia</taxon>
        <taxon>Cytophagales</taxon>
        <taxon>Cyclobacteriaceae</taxon>
        <taxon>Algoriphagus</taxon>
    </lineage>
</organism>
<reference evidence="1 2" key="1">
    <citation type="submission" date="2021-03" db="EMBL/GenBank/DDBJ databases">
        <title>novel species isolated from a fishpond in China.</title>
        <authorList>
            <person name="Lu H."/>
            <person name="Cai Z."/>
        </authorList>
    </citation>
    <scope>NUCLEOTIDE SEQUENCE [LARGE SCALE GENOMIC DNA]</scope>
    <source>
        <strain evidence="1 2">H41</strain>
    </source>
</reference>
<keyword evidence="1" id="KW-0436">Ligase</keyword>
<comment type="caution">
    <text evidence="1">The sequence shown here is derived from an EMBL/GenBank/DDBJ whole genome shotgun (WGS) entry which is preliminary data.</text>
</comment>
<dbReference type="RefSeq" id="WP_206579685.1">
    <property type="nucleotide sequence ID" value="NZ_JAFKCT010000009.1"/>
</dbReference>
<evidence type="ECO:0000313" key="1">
    <source>
        <dbReference type="EMBL" id="MBN7812913.1"/>
    </source>
</evidence>
<accession>A0ABS3C7C5</accession>
<dbReference type="InterPro" id="IPR053158">
    <property type="entry name" value="CapK_Type1_Caps_Biosynth"/>
</dbReference>
<dbReference type="Gene3D" id="3.40.50.12780">
    <property type="entry name" value="N-terminal domain of ligase-like"/>
    <property type="match status" value="1"/>
</dbReference>
<dbReference type="Proteomes" id="UP000664317">
    <property type="component" value="Unassembled WGS sequence"/>
</dbReference>
<keyword evidence="2" id="KW-1185">Reference proteome</keyword>
<proteinExistence type="predicted"/>
<dbReference type="InterPro" id="IPR042099">
    <property type="entry name" value="ANL_N_sf"/>
</dbReference>
<protein>
    <submittedName>
        <fullName evidence="1">Phenylacetate--CoA ligase family protein</fullName>
    </submittedName>
</protein>
<dbReference type="EMBL" id="JAFKCT010000009">
    <property type="protein sequence ID" value="MBN7812913.1"/>
    <property type="molecule type" value="Genomic_DNA"/>
</dbReference>